<dbReference type="OrthoDB" id="102453at2"/>
<dbReference type="InterPro" id="IPR019476">
    <property type="entry name" value="T4SS_TraD_DNA-bd"/>
</dbReference>
<dbReference type="PANTHER" id="PTHR37937:SF1">
    <property type="entry name" value="CONJUGATIVE TRANSFER: DNA TRANSPORT"/>
    <property type="match status" value="1"/>
</dbReference>
<dbReference type="InterPro" id="IPR027417">
    <property type="entry name" value="P-loop_NTPase"/>
</dbReference>
<proteinExistence type="predicted"/>
<comment type="subcellular location">
    <subcellularLocation>
        <location evidence="1">Cell membrane</location>
        <topology evidence="1">Multi-pass membrane protein</topology>
    </subcellularLocation>
</comment>
<sequence>MTPIRHRPLMGDSFARGFDIFRLQATLQARSIALMLKILGAIGMLGVGVWVWLTVPDFVLLGAARYVGAYVVTGLVGVDLDAIPVLTDSGWQSWPSARILRDPWHVGAWNLAVEATLHAVAVFLLLSGPLAYALYLLAKRRGHTATADLLARGQRVVEARELGRLVRRGAAVSKFTIGAVPMPEAVLNRAFVALGTPGTGKSVLIKRWLREVRARGDMAIVFDKVGDFTAEFFDARRGDVLLNPLDARSPPWSPWAEMRSIADAYRIARALIPSTQGDNNFFHTAAQDLFATLLTRIWRMRNRSLMALLEAALIWDRESKATLLEGTSAAKHYQGDHRSGHDVDATMSVYTQALRFLSTRSGGPDDFSVRDFITDAVTAMETRPDAARAALAARFDAEYAELLQARNLLAVGDLARAARLVQRVSLVFPLLPDGMAAPAEGAGFTVWWDANRAEIEAHWRAQDAARDDVLAGREARRREAAARLRARGAPWLFIASDQRQLAAVRPVLSLWLDAVADTILSLPPNPQRRIWLMLDELQALQELPSLQPLLTEGRKYGACVVAGVQNMGQLRQNYGPDRAEVLMSLFNTKTFFRLPEPRTAKWCEDAIGSAVVERIGESIRYGTSETMDGAQLSPHRSTEPIVMAGDIARQPDLHCYLTLPGNWPVGRIQLAFDKRRDAPPPIAAALTPRPPEQTIFHALDRKGWQPIPEGDDPLGAGDIARTLKGSTLPDPAPAEKTSPAMRAKDAAGAAPAAKSAQPARPSRAADTTPNAAGKPDPATATTPEAPRAAAPVSDAAPMDRPTASSHPGMARPPVGDLGRRATPSAPRPQTPPNAATAETPDLFGDGAAAPSSRRPDSKL</sequence>
<feature type="compositionally biased region" description="Low complexity" evidence="6">
    <location>
        <begin position="775"/>
        <end position="796"/>
    </location>
</feature>
<evidence type="ECO:0000256" key="4">
    <source>
        <dbReference type="ARBA" id="ARBA00022989"/>
    </source>
</evidence>
<feature type="domain" description="Type IV secretion system coupling protein TraD DNA-binding" evidence="8">
    <location>
        <begin position="489"/>
        <end position="670"/>
    </location>
</feature>
<protein>
    <submittedName>
        <fullName evidence="9">Type IV secretion-system coupling protein DNA-binding domain-containing protein</fullName>
    </submittedName>
</protein>
<feature type="transmembrane region" description="Helical" evidence="7">
    <location>
        <begin position="115"/>
        <end position="137"/>
    </location>
</feature>
<keyword evidence="4 7" id="KW-1133">Transmembrane helix</keyword>
<dbReference type="PANTHER" id="PTHR37937">
    <property type="entry name" value="CONJUGATIVE TRANSFER: DNA TRANSPORT"/>
    <property type="match status" value="1"/>
</dbReference>
<reference evidence="9 10" key="1">
    <citation type="submission" date="2016-10" db="EMBL/GenBank/DDBJ databases">
        <authorList>
            <person name="de Groot N.N."/>
        </authorList>
    </citation>
    <scope>NUCLEOTIDE SEQUENCE [LARGE SCALE GENOMIC DNA]</scope>
    <source>
        <strain evidence="9 10">DSM 15345</strain>
    </source>
</reference>
<evidence type="ECO:0000256" key="2">
    <source>
        <dbReference type="ARBA" id="ARBA00022475"/>
    </source>
</evidence>
<keyword evidence="9" id="KW-0238">DNA-binding</keyword>
<dbReference type="SUPFAM" id="SSF52540">
    <property type="entry name" value="P-loop containing nucleoside triphosphate hydrolases"/>
    <property type="match status" value="1"/>
</dbReference>
<evidence type="ECO:0000313" key="10">
    <source>
        <dbReference type="Proteomes" id="UP000198703"/>
    </source>
</evidence>
<evidence type="ECO:0000313" key="9">
    <source>
        <dbReference type="EMBL" id="SEA87965.1"/>
    </source>
</evidence>
<dbReference type="RefSeq" id="WP_093255470.1">
    <property type="nucleotide sequence ID" value="NZ_FNQM01000015.1"/>
</dbReference>
<dbReference type="CDD" id="cd01127">
    <property type="entry name" value="TrwB_TraG_TraD_VirD4"/>
    <property type="match status" value="1"/>
</dbReference>
<keyword evidence="2" id="KW-1003">Cell membrane</keyword>
<organism evidence="9 10">
    <name type="scientific">Rubrimonas cliftonensis</name>
    <dbReference type="NCBI Taxonomy" id="89524"/>
    <lineage>
        <taxon>Bacteria</taxon>
        <taxon>Pseudomonadati</taxon>
        <taxon>Pseudomonadota</taxon>
        <taxon>Alphaproteobacteria</taxon>
        <taxon>Rhodobacterales</taxon>
        <taxon>Paracoccaceae</taxon>
        <taxon>Rubrimonas</taxon>
    </lineage>
</organism>
<feature type="compositionally biased region" description="Low complexity" evidence="6">
    <location>
        <begin position="746"/>
        <end position="766"/>
    </location>
</feature>
<gene>
    <name evidence="9" type="ORF">SAMN05444370_11580</name>
</gene>
<evidence type="ECO:0000256" key="1">
    <source>
        <dbReference type="ARBA" id="ARBA00004651"/>
    </source>
</evidence>
<evidence type="ECO:0000259" key="8">
    <source>
        <dbReference type="Pfam" id="PF10412"/>
    </source>
</evidence>
<feature type="transmembrane region" description="Helical" evidence="7">
    <location>
        <begin position="32"/>
        <end position="53"/>
    </location>
</feature>
<evidence type="ECO:0000256" key="3">
    <source>
        <dbReference type="ARBA" id="ARBA00022692"/>
    </source>
</evidence>
<dbReference type="Proteomes" id="UP000198703">
    <property type="component" value="Unassembled WGS sequence"/>
</dbReference>
<evidence type="ECO:0000256" key="5">
    <source>
        <dbReference type="ARBA" id="ARBA00023136"/>
    </source>
</evidence>
<dbReference type="EMBL" id="FNQM01000015">
    <property type="protein sequence ID" value="SEA87965.1"/>
    <property type="molecule type" value="Genomic_DNA"/>
</dbReference>
<feature type="region of interest" description="Disordered" evidence="6">
    <location>
        <begin position="702"/>
        <end position="859"/>
    </location>
</feature>
<dbReference type="Gene3D" id="3.40.50.300">
    <property type="entry name" value="P-loop containing nucleotide triphosphate hydrolases"/>
    <property type="match status" value="2"/>
</dbReference>
<keyword evidence="10" id="KW-1185">Reference proteome</keyword>
<dbReference type="Pfam" id="PF10412">
    <property type="entry name" value="TrwB_AAD_bind"/>
    <property type="match status" value="2"/>
</dbReference>
<accession>A0A1H4ESC6</accession>
<name>A0A1H4ESC6_9RHOB</name>
<dbReference type="GO" id="GO:0005886">
    <property type="term" value="C:plasma membrane"/>
    <property type="evidence" value="ECO:0007669"/>
    <property type="project" value="UniProtKB-SubCell"/>
</dbReference>
<dbReference type="GO" id="GO:0003677">
    <property type="term" value="F:DNA binding"/>
    <property type="evidence" value="ECO:0007669"/>
    <property type="project" value="UniProtKB-KW"/>
</dbReference>
<dbReference type="AlphaFoldDB" id="A0A1H4ESC6"/>
<evidence type="ECO:0000256" key="6">
    <source>
        <dbReference type="SAM" id="MobiDB-lite"/>
    </source>
</evidence>
<evidence type="ECO:0000256" key="7">
    <source>
        <dbReference type="SAM" id="Phobius"/>
    </source>
</evidence>
<dbReference type="InterPro" id="IPR051539">
    <property type="entry name" value="T4SS-coupling_protein"/>
</dbReference>
<dbReference type="STRING" id="89524.SAMN05444370_11580"/>
<keyword evidence="3 7" id="KW-0812">Transmembrane</keyword>
<feature type="domain" description="Type IV secretion system coupling protein TraD DNA-binding" evidence="8">
    <location>
        <begin position="175"/>
        <end position="376"/>
    </location>
</feature>
<keyword evidence="5 7" id="KW-0472">Membrane</keyword>